<keyword evidence="11" id="KW-1185">Reference proteome</keyword>
<gene>
    <name evidence="10" type="ORF">P8627_15180</name>
</gene>
<dbReference type="RefSeq" id="WP_279965098.1">
    <property type="nucleotide sequence ID" value="NZ_CP122537.1"/>
</dbReference>
<keyword evidence="2 7" id="KW-0349">Heme</keyword>
<evidence type="ECO:0000256" key="5">
    <source>
        <dbReference type="ARBA" id="ARBA00022748"/>
    </source>
</evidence>
<keyword evidence="7" id="KW-0472">Membrane</keyword>
<dbReference type="InterPro" id="IPR038297">
    <property type="entry name" value="CcmH/CycL/NrfF/Ccl2_sf"/>
</dbReference>
<dbReference type="InterPro" id="IPR005616">
    <property type="entry name" value="CcmH/CycL/Ccl2/NrfF_N"/>
</dbReference>
<evidence type="ECO:0000256" key="7">
    <source>
        <dbReference type="RuleBase" id="RU364112"/>
    </source>
</evidence>
<evidence type="ECO:0000256" key="4">
    <source>
        <dbReference type="ARBA" id="ARBA00022729"/>
    </source>
</evidence>
<keyword evidence="7" id="KW-1133">Transmembrane helix</keyword>
<reference evidence="10 11" key="1">
    <citation type="submission" date="2023-04" db="EMBL/GenBank/DDBJ databases">
        <title>Jannaschia ovalis sp. nov., a marine bacterium isolated from sea tidal flat.</title>
        <authorList>
            <person name="Kwon D.Y."/>
            <person name="Kim J.-J."/>
        </authorList>
    </citation>
    <scope>NUCLEOTIDE SEQUENCE [LARGE SCALE GENOMIC DNA]</scope>
    <source>
        <strain evidence="10 11">GRR-S6-38</strain>
    </source>
</reference>
<feature type="region of interest" description="Disordered" evidence="8">
    <location>
        <begin position="131"/>
        <end position="155"/>
    </location>
</feature>
<dbReference type="PANTHER" id="PTHR47870">
    <property type="entry name" value="CYTOCHROME C-TYPE BIOGENESIS PROTEIN CCMH"/>
    <property type="match status" value="1"/>
</dbReference>
<dbReference type="InterPro" id="IPR051263">
    <property type="entry name" value="C-type_cytochrome_biogenesis"/>
</dbReference>
<accession>A0ABY8LCM1</accession>
<dbReference type="CDD" id="cd16378">
    <property type="entry name" value="CcmH_N"/>
    <property type="match status" value="1"/>
</dbReference>
<dbReference type="Gene3D" id="1.10.8.640">
    <property type="entry name" value="Cytochrome C biogenesis protein"/>
    <property type="match status" value="1"/>
</dbReference>
<dbReference type="PANTHER" id="PTHR47870:SF1">
    <property type="entry name" value="CYTOCHROME C-TYPE BIOGENESIS PROTEIN CCMH"/>
    <property type="match status" value="1"/>
</dbReference>
<evidence type="ECO:0000259" key="9">
    <source>
        <dbReference type="Pfam" id="PF03918"/>
    </source>
</evidence>
<keyword evidence="6 7" id="KW-0408">Iron</keyword>
<dbReference type="Pfam" id="PF03918">
    <property type="entry name" value="CcmH"/>
    <property type="match status" value="1"/>
</dbReference>
<proteinExistence type="inferred from homology"/>
<keyword evidence="4 7" id="KW-0732">Signal</keyword>
<evidence type="ECO:0000256" key="6">
    <source>
        <dbReference type="ARBA" id="ARBA00023004"/>
    </source>
</evidence>
<dbReference type="Proteomes" id="UP001243420">
    <property type="component" value="Chromosome"/>
</dbReference>
<name>A0ABY8LCM1_9RHOB</name>
<dbReference type="EMBL" id="CP122537">
    <property type="protein sequence ID" value="WGH78347.1"/>
    <property type="molecule type" value="Genomic_DNA"/>
</dbReference>
<comment type="function">
    <text evidence="7">Possible subunit of a heme lyase.</text>
</comment>
<feature type="domain" description="CcmH/CycL/Ccl2/NrfF N-terminal" evidence="9">
    <location>
        <begin position="6"/>
        <end position="146"/>
    </location>
</feature>
<evidence type="ECO:0000313" key="10">
    <source>
        <dbReference type="EMBL" id="WGH78347.1"/>
    </source>
</evidence>
<organism evidence="10 11">
    <name type="scientific">Jannaschia ovalis</name>
    <dbReference type="NCBI Taxonomy" id="3038773"/>
    <lineage>
        <taxon>Bacteria</taxon>
        <taxon>Pseudomonadati</taxon>
        <taxon>Pseudomonadota</taxon>
        <taxon>Alphaproteobacteria</taxon>
        <taxon>Rhodobacterales</taxon>
        <taxon>Roseobacteraceae</taxon>
        <taxon>Jannaschia</taxon>
    </lineage>
</organism>
<feature type="transmembrane region" description="Helical" evidence="7">
    <location>
        <begin position="101"/>
        <end position="120"/>
    </location>
</feature>
<evidence type="ECO:0000256" key="3">
    <source>
        <dbReference type="ARBA" id="ARBA00022723"/>
    </source>
</evidence>
<protein>
    <recommendedName>
        <fullName evidence="7">Cytochrome c-type biogenesis protein</fullName>
    </recommendedName>
</protein>
<comment type="similarity">
    <text evidence="1 7">Belongs to the CcmH/CycL/Ccl2/NrfF family.</text>
</comment>
<keyword evidence="3 7" id="KW-0479">Metal-binding</keyword>
<sequence>MKALILALMLAASPAWAVQPDEVLADPVLEERARELSKGLRCLVCRNESIDESNAELARDLRLLVRERLVAGDSDAEVIAYLVDRYGEYVLLEPPATGSTLILWGAPLALLLLGGGLAVLHVRRQRRGSAAEGLSDEEEARLNALLDPQTHDEAR</sequence>
<evidence type="ECO:0000256" key="8">
    <source>
        <dbReference type="SAM" id="MobiDB-lite"/>
    </source>
</evidence>
<keyword evidence="5" id="KW-0201">Cytochrome c-type biogenesis</keyword>
<evidence type="ECO:0000313" key="11">
    <source>
        <dbReference type="Proteomes" id="UP001243420"/>
    </source>
</evidence>
<evidence type="ECO:0000256" key="1">
    <source>
        <dbReference type="ARBA" id="ARBA00010342"/>
    </source>
</evidence>
<keyword evidence="7" id="KW-0812">Transmembrane</keyword>
<feature type="chain" id="PRO_5044951101" description="Cytochrome c-type biogenesis protein" evidence="7">
    <location>
        <begin position="18"/>
        <end position="155"/>
    </location>
</feature>
<evidence type="ECO:0000256" key="2">
    <source>
        <dbReference type="ARBA" id="ARBA00022617"/>
    </source>
</evidence>
<feature type="signal peptide" evidence="7">
    <location>
        <begin position="1"/>
        <end position="17"/>
    </location>
</feature>